<dbReference type="Gene3D" id="3.40.50.1820">
    <property type="entry name" value="alpha/beta hydrolase"/>
    <property type="match status" value="1"/>
</dbReference>
<feature type="domain" description="AB hydrolase-1" evidence="1">
    <location>
        <begin position="50"/>
        <end position="292"/>
    </location>
</feature>
<name>A0ABS5Q5N6_9PSED</name>
<dbReference type="EMBL" id="JADPMV010000002">
    <property type="protein sequence ID" value="MBS7663616.1"/>
    <property type="molecule type" value="Genomic_DNA"/>
</dbReference>
<dbReference type="PRINTS" id="PR00111">
    <property type="entry name" value="ABHYDROLASE"/>
</dbReference>
<keyword evidence="2" id="KW-0378">Hydrolase</keyword>
<dbReference type="InterPro" id="IPR029058">
    <property type="entry name" value="AB_hydrolase_fold"/>
</dbReference>
<comment type="caution">
    <text evidence="2">The sequence shown here is derived from an EMBL/GenBank/DDBJ whole genome shotgun (WGS) entry which is preliminary data.</text>
</comment>
<dbReference type="Pfam" id="PF00561">
    <property type="entry name" value="Abhydrolase_1"/>
    <property type="match status" value="1"/>
</dbReference>
<reference evidence="2 3" key="1">
    <citation type="journal article" date="2021" name="Syst. Appl. Microbiol.">
        <title>Pseudomonas lalucatii sp. nov. isolated from Vallgornera, a karstic cave in Mallorca, Western Mediterranean.</title>
        <authorList>
            <person name="Busquets A."/>
            <person name="Mulet M."/>
            <person name="Gomila M."/>
            <person name="Garcia-Valdes E."/>
        </authorList>
    </citation>
    <scope>NUCLEOTIDE SEQUENCE [LARGE SCALE GENOMIC DNA]</scope>
    <source>
        <strain evidence="2 3">R1b54</strain>
    </source>
</reference>
<sequence>MRHGRSWPLFEENRVTTAAQTPYWIELLHSQVRQLQGKYRTRIIEAGSGPALLLLHGTGGHVENYALNIAELAKYFHVVALDFLWHGKSQTEGYDPEIIPNLVDQVVDVMDQLGLESAFVEGQSLGGWVAMQLALRHPERVRALVLTTTMGYAPDDGAMPGYVEPDWASNLQSSLEVLRDPSFDNVRTRMARILARPERLTDEAVMVRQALYRQPALAAVQQQFIAEYLAGNIIRKHLVTDALARQIRQPTLVYWGERNRTPPALGEHIARQVQRGTFHCASDTGHWAQFESAAEHNDVVAAFLTEQLREEETRA</sequence>
<accession>A0ABS5Q5N6</accession>
<dbReference type="PANTHER" id="PTHR46438">
    <property type="entry name" value="ALPHA/BETA-HYDROLASES SUPERFAMILY PROTEIN"/>
    <property type="match status" value="1"/>
</dbReference>
<gene>
    <name evidence="2" type="ORF">I0D00_16950</name>
</gene>
<dbReference type="InterPro" id="IPR000073">
    <property type="entry name" value="AB_hydrolase_1"/>
</dbReference>
<evidence type="ECO:0000313" key="3">
    <source>
        <dbReference type="Proteomes" id="UP001196601"/>
    </source>
</evidence>
<protein>
    <submittedName>
        <fullName evidence="2">Alpha/beta fold hydrolase</fullName>
    </submittedName>
</protein>
<keyword evidence="3" id="KW-1185">Reference proteome</keyword>
<evidence type="ECO:0000259" key="1">
    <source>
        <dbReference type="Pfam" id="PF00561"/>
    </source>
</evidence>
<proteinExistence type="predicted"/>
<dbReference type="Proteomes" id="UP001196601">
    <property type="component" value="Unassembled WGS sequence"/>
</dbReference>
<dbReference type="SUPFAM" id="SSF53474">
    <property type="entry name" value="alpha/beta-Hydrolases"/>
    <property type="match status" value="1"/>
</dbReference>
<dbReference type="GO" id="GO:0016787">
    <property type="term" value="F:hydrolase activity"/>
    <property type="evidence" value="ECO:0007669"/>
    <property type="project" value="UniProtKB-KW"/>
</dbReference>
<organism evidence="2 3">
    <name type="scientific">Pseudomonas lalucatii</name>
    <dbReference type="NCBI Taxonomy" id="1424203"/>
    <lineage>
        <taxon>Bacteria</taxon>
        <taxon>Pseudomonadati</taxon>
        <taxon>Pseudomonadota</taxon>
        <taxon>Gammaproteobacteria</taxon>
        <taxon>Pseudomonadales</taxon>
        <taxon>Pseudomonadaceae</taxon>
        <taxon>Pseudomonas</taxon>
    </lineage>
</organism>
<dbReference type="PANTHER" id="PTHR46438:SF11">
    <property type="entry name" value="LIPASE-RELATED"/>
    <property type="match status" value="1"/>
</dbReference>
<evidence type="ECO:0000313" key="2">
    <source>
        <dbReference type="EMBL" id="MBS7663616.1"/>
    </source>
</evidence>